<name>A0A140DUA7_9FIRM</name>
<dbReference type="EMBL" id="CP011391">
    <property type="protein sequence ID" value="AMK54234.1"/>
    <property type="molecule type" value="Genomic_DNA"/>
</dbReference>
<sequence>MFMISSMRDIELNSFVSTLNYLRLLSGFQTASPKDLHSRGNPWIHAACKGTAMIQ</sequence>
<reference evidence="1 2" key="1">
    <citation type="journal article" date="2016" name="Gut Pathog.">
        <title>Whole genome sequencing of "Faecalibaculum rodentium" ALO17, isolated from C57BL/6J laboratory mouse feces.</title>
        <authorList>
            <person name="Lim S."/>
            <person name="Chang D.H."/>
            <person name="Ahn S."/>
            <person name="Kim B.C."/>
        </authorList>
    </citation>
    <scope>NUCLEOTIDE SEQUENCE [LARGE SCALE GENOMIC DNA]</scope>
    <source>
        <strain evidence="1 2">Alo17</strain>
    </source>
</reference>
<dbReference type="AlphaFoldDB" id="A0A140DUA7"/>
<evidence type="ECO:0000313" key="2">
    <source>
        <dbReference type="Proteomes" id="UP000069771"/>
    </source>
</evidence>
<proteinExistence type="predicted"/>
<organism evidence="1 2">
    <name type="scientific">Faecalibaculum rodentium</name>
    <dbReference type="NCBI Taxonomy" id="1702221"/>
    <lineage>
        <taxon>Bacteria</taxon>
        <taxon>Bacillati</taxon>
        <taxon>Bacillota</taxon>
        <taxon>Erysipelotrichia</taxon>
        <taxon>Erysipelotrichales</taxon>
        <taxon>Erysipelotrichaceae</taxon>
        <taxon>Faecalibaculum</taxon>
    </lineage>
</organism>
<evidence type="ECO:0000313" key="1">
    <source>
        <dbReference type="EMBL" id="AMK54234.1"/>
    </source>
</evidence>
<keyword evidence="2" id="KW-1185">Reference proteome</keyword>
<accession>A0A140DUA7</accession>
<dbReference type="Proteomes" id="UP000069771">
    <property type="component" value="Chromosome"/>
</dbReference>
<dbReference type="KEGG" id="fro:AALO17_11000"/>
<protein>
    <submittedName>
        <fullName evidence="1">Uncharacterized protein</fullName>
    </submittedName>
</protein>
<dbReference type="STRING" id="1702221.AALO17_11000"/>
<gene>
    <name evidence="1" type="ORF">AALO17_11000</name>
</gene>